<dbReference type="InterPro" id="IPR029058">
    <property type="entry name" value="AB_hydrolase_fold"/>
</dbReference>
<reference evidence="2 3" key="1">
    <citation type="submission" date="2014-01" db="EMBL/GenBank/DDBJ databases">
        <title>Plasmidome dynamics in the species complex Clostridium novyi sensu lato converts strains of independent lineages into distinctly different pathogens.</title>
        <authorList>
            <person name="Skarin H."/>
            <person name="Segerman B."/>
        </authorList>
    </citation>
    <scope>NUCLEOTIDE SEQUENCE [LARGE SCALE GENOMIC DNA]</scope>
    <source>
        <strain evidence="2 3">DC5</strain>
    </source>
</reference>
<dbReference type="EMBL" id="JDRY01000074">
    <property type="protein sequence ID" value="KGM96665.1"/>
    <property type="molecule type" value="Genomic_DNA"/>
</dbReference>
<accession>A0A0A0IAR2</accession>
<dbReference type="InterPro" id="IPR000073">
    <property type="entry name" value="AB_hydrolase_1"/>
</dbReference>
<dbReference type="Pfam" id="PF00561">
    <property type="entry name" value="Abhydrolase_1"/>
    <property type="match status" value="1"/>
</dbReference>
<gene>
    <name evidence="2" type="ORF">Z955_12870</name>
</gene>
<dbReference type="Proteomes" id="UP000030014">
    <property type="component" value="Unassembled WGS sequence"/>
</dbReference>
<proteinExistence type="predicted"/>
<evidence type="ECO:0000313" key="2">
    <source>
        <dbReference type="EMBL" id="KGM96665.1"/>
    </source>
</evidence>
<protein>
    <submittedName>
        <fullName evidence="2">Lysophospholipase</fullName>
    </submittedName>
</protein>
<sequence>MKKDKITFSKGVYNFNKEPNFNFQLNRIVMWNEGDLEDVKKVSIKIKDSETWKKELIKMGNKALNEGRIKESIAYYRMSEFFMYDGDKDKEKYYKLATDMFYDYYKEYFEDGTVIKYEVPYEEVKLPVLYTKAVGKKKDTIVLHGGNDSYMEELFFVMLYFAEDGFDVYLFEGPGQGGVMRIQGKHFTHKWEEPVKAILDYLNIDDVTIIGASLGGMLAPRAAAYEKRIKRVIAWSIFPNFLSVVLGKDSNWVEKLIRLLIKFHASHILNFAFNMEAKKDPVVEWGIKHGMYAYNAKSPYEYALKLDKFQIMNVGHLIEQDVLIIGANQDHFINYKLFNKELNCLNNVRSLTFRLFTDKEDASNHCNMGNTQLVIDTMINWIESIKSFYEY</sequence>
<name>A0A0A0IAR2_CLOBO</name>
<dbReference type="Gene3D" id="3.40.50.1820">
    <property type="entry name" value="alpha/beta hydrolase"/>
    <property type="match status" value="1"/>
</dbReference>
<comment type="caution">
    <text evidence="2">The sequence shown here is derived from an EMBL/GenBank/DDBJ whole genome shotgun (WGS) entry which is preliminary data.</text>
</comment>
<dbReference type="AlphaFoldDB" id="A0A0A0IAR2"/>
<evidence type="ECO:0000259" key="1">
    <source>
        <dbReference type="Pfam" id="PF00561"/>
    </source>
</evidence>
<organism evidence="2 3">
    <name type="scientific">Clostridium botulinum C/D str. DC5</name>
    <dbReference type="NCBI Taxonomy" id="1443128"/>
    <lineage>
        <taxon>Bacteria</taxon>
        <taxon>Bacillati</taxon>
        <taxon>Bacillota</taxon>
        <taxon>Clostridia</taxon>
        <taxon>Eubacteriales</taxon>
        <taxon>Clostridiaceae</taxon>
        <taxon>Clostridium</taxon>
    </lineage>
</organism>
<evidence type="ECO:0000313" key="3">
    <source>
        <dbReference type="Proteomes" id="UP000030014"/>
    </source>
</evidence>
<feature type="domain" description="AB hydrolase-1" evidence="1">
    <location>
        <begin position="141"/>
        <end position="334"/>
    </location>
</feature>
<dbReference type="SUPFAM" id="SSF53474">
    <property type="entry name" value="alpha/beta-Hydrolases"/>
    <property type="match status" value="1"/>
</dbReference>
<dbReference type="RefSeq" id="WP_039259882.1">
    <property type="nucleotide sequence ID" value="NZ_JDRY01000074.1"/>
</dbReference>